<name>A0ABR2EA80_9ROSI</name>
<dbReference type="PANTHER" id="PTHR31672:SF13">
    <property type="entry name" value="F-BOX PROTEIN CPR30-LIKE"/>
    <property type="match status" value="1"/>
</dbReference>
<organism evidence="2 3">
    <name type="scientific">Hibiscus sabdariffa</name>
    <name type="common">roselle</name>
    <dbReference type="NCBI Taxonomy" id="183260"/>
    <lineage>
        <taxon>Eukaryota</taxon>
        <taxon>Viridiplantae</taxon>
        <taxon>Streptophyta</taxon>
        <taxon>Embryophyta</taxon>
        <taxon>Tracheophyta</taxon>
        <taxon>Spermatophyta</taxon>
        <taxon>Magnoliopsida</taxon>
        <taxon>eudicotyledons</taxon>
        <taxon>Gunneridae</taxon>
        <taxon>Pentapetalae</taxon>
        <taxon>rosids</taxon>
        <taxon>malvids</taxon>
        <taxon>Malvales</taxon>
        <taxon>Malvaceae</taxon>
        <taxon>Malvoideae</taxon>
        <taxon>Hibiscus</taxon>
    </lineage>
</organism>
<accession>A0ABR2EA80</accession>
<dbReference type="NCBIfam" id="TIGR01640">
    <property type="entry name" value="F_box_assoc_1"/>
    <property type="match status" value="1"/>
</dbReference>
<gene>
    <name evidence="2" type="ORF">V6N12_002862</name>
</gene>
<feature type="domain" description="F-box associated beta-propeller type 3" evidence="1">
    <location>
        <begin position="30"/>
        <end position="287"/>
    </location>
</feature>
<dbReference type="InterPro" id="IPR013187">
    <property type="entry name" value="F-box-assoc_dom_typ3"/>
</dbReference>
<reference evidence="2 3" key="1">
    <citation type="journal article" date="2024" name="G3 (Bethesda)">
        <title>Genome assembly of Hibiscus sabdariffa L. provides insights into metabolisms of medicinal natural products.</title>
        <authorList>
            <person name="Kim T."/>
        </authorList>
    </citation>
    <scope>NUCLEOTIDE SEQUENCE [LARGE SCALE GENOMIC DNA]</scope>
    <source>
        <strain evidence="2">TK-2024</strain>
        <tissue evidence="2">Old leaves</tissue>
    </source>
</reference>
<sequence length="346" mass="39259">MQGLSKTGSDLPEALVLEILSKLHVKSLTRFSRDGVHSFSQLSTEKGQSFSVKQNFHLPFSGKGWSFLEVDGPCNGILCLADRDKVALWNPSTREFKILPQSSVQRPPLADSTRFDCLGFGYDSQTDDYKVVRFVVNYFEDDSDAGSRFEQNDQVELYSLRSDLWKEISYPRVNPDGSPLFNSYVNGVYYWWATGSSGDLILSFDMVSEKFSTLPFPQTLDRFYSHLLDFNGLLGAIFYQDKVTETSFDLWVMNESWTKQFSIESVHGVEMLLGFWKNGELFIESSDHELVLFDPSTRELKNLGIHASKWTMQITAYVESLVPINGRSEHDGRIICRPAGGASNCY</sequence>
<keyword evidence="3" id="KW-1185">Reference proteome</keyword>
<dbReference type="PANTHER" id="PTHR31672">
    <property type="entry name" value="BNACNNG10540D PROTEIN"/>
    <property type="match status" value="1"/>
</dbReference>
<dbReference type="EMBL" id="JBBPBM010000017">
    <property type="protein sequence ID" value="KAK8556460.1"/>
    <property type="molecule type" value="Genomic_DNA"/>
</dbReference>
<dbReference type="InterPro" id="IPR017451">
    <property type="entry name" value="F-box-assoc_interact_dom"/>
</dbReference>
<evidence type="ECO:0000313" key="3">
    <source>
        <dbReference type="Proteomes" id="UP001472677"/>
    </source>
</evidence>
<protein>
    <recommendedName>
        <fullName evidence="1">F-box associated beta-propeller type 3 domain-containing protein</fullName>
    </recommendedName>
</protein>
<dbReference type="Proteomes" id="UP001472677">
    <property type="component" value="Unassembled WGS sequence"/>
</dbReference>
<evidence type="ECO:0000313" key="2">
    <source>
        <dbReference type="EMBL" id="KAK8556460.1"/>
    </source>
</evidence>
<dbReference type="InterPro" id="IPR050796">
    <property type="entry name" value="SCF_F-box_component"/>
</dbReference>
<proteinExistence type="predicted"/>
<evidence type="ECO:0000259" key="1">
    <source>
        <dbReference type="Pfam" id="PF08268"/>
    </source>
</evidence>
<dbReference type="Pfam" id="PF08268">
    <property type="entry name" value="FBA_3"/>
    <property type="match status" value="1"/>
</dbReference>
<comment type="caution">
    <text evidence="2">The sequence shown here is derived from an EMBL/GenBank/DDBJ whole genome shotgun (WGS) entry which is preliminary data.</text>
</comment>